<comment type="caution">
    <text evidence="3">The sequence shown here is derived from an EMBL/GenBank/DDBJ whole genome shotgun (WGS) entry which is preliminary data.</text>
</comment>
<dbReference type="InterPro" id="IPR000782">
    <property type="entry name" value="FAS1_domain"/>
</dbReference>
<feature type="domain" description="FAS1" evidence="2">
    <location>
        <begin position="200"/>
        <end position="352"/>
    </location>
</feature>
<dbReference type="SUPFAM" id="SSF82153">
    <property type="entry name" value="FAS1 domain"/>
    <property type="match status" value="2"/>
</dbReference>
<sequence length="372" mass="38856">MLVRNLVLIAAASAAAVLAAPIDMPPHVGSGDPGTNPTNTSVLPDTRNMTLQSILSNVQIALAYNISTFADALSQDADLLDDFTDVSGSTTIFVPTDEAVVEFSLTRPLEAGRLLNNAAALRRFLLYHAVRYGIIVPQTMPTGRYFYKTASGGEYVRAQVDHNTTDLVSGNFTQTTTTLGLGFGFEARIVATLPSLNGIVHVIDAVLMQPMSLTTTLEYLGLVGVAGLIEGTNLTRSFNALRNVTFNLAVSMFVATSIATGTPPLNPGVESAVVDLHLASGRRSSDSIAQLTLPGQAGSISSTGLPGETIDVAASPLGIIYLTGKGNPTRVPVTDSDIVFVGGIMHLIDGVLVPSNDTLAAVSGNTTITPKF</sequence>
<evidence type="ECO:0000259" key="2">
    <source>
        <dbReference type="PROSITE" id="PS50213"/>
    </source>
</evidence>
<dbReference type="PANTHER" id="PTHR10900">
    <property type="entry name" value="PERIOSTIN-RELATED"/>
    <property type="match status" value="1"/>
</dbReference>
<name>A0ABR4NKP4_9FUNG</name>
<accession>A0ABR4NKP4</accession>
<evidence type="ECO:0000313" key="3">
    <source>
        <dbReference type="EMBL" id="KAL2920055.1"/>
    </source>
</evidence>
<dbReference type="Pfam" id="PF02469">
    <property type="entry name" value="Fasciclin"/>
    <property type="match status" value="1"/>
</dbReference>
<reference evidence="3 4" key="1">
    <citation type="submission" date="2023-09" db="EMBL/GenBank/DDBJ databases">
        <title>Pangenome analysis of Batrachochytrium dendrobatidis and related Chytrids.</title>
        <authorList>
            <person name="Yacoub M.N."/>
            <person name="Stajich J.E."/>
            <person name="James T.Y."/>
        </authorList>
    </citation>
    <scope>NUCLEOTIDE SEQUENCE [LARGE SCALE GENOMIC DNA]</scope>
    <source>
        <strain evidence="3 4">JEL0888</strain>
    </source>
</reference>
<evidence type="ECO:0000313" key="4">
    <source>
        <dbReference type="Proteomes" id="UP001527925"/>
    </source>
</evidence>
<gene>
    <name evidence="3" type="ORF">HK105_200121</name>
</gene>
<dbReference type="InterPro" id="IPR050904">
    <property type="entry name" value="Adhesion/Biosynth-related"/>
</dbReference>
<dbReference type="PANTHER" id="PTHR10900:SF77">
    <property type="entry name" value="FI19380P1"/>
    <property type="match status" value="1"/>
</dbReference>
<dbReference type="Gene3D" id="2.30.180.10">
    <property type="entry name" value="FAS1 domain"/>
    <property type="match status" value="2"/>
</dbReference>
<feature type="signal peptide" evidence="1">
    <location>
        <begin position="1"/>
        <end position="19"/>
    </location>
</feature>
<feature type="domain" description="FAS1" evidence="2">
    <location>
        <begin position="53"/>
        <end position="207"/>
    </location>
</feature>
<keyword evidence="4" id="KW-1185">Reference proteome</keyword>
<dbReference type="Proteomes" id="UP001527925">
    <property type="component" value="Unassembled WGS sequence"/>
</dbReference>
<dbReference type="InterPro" id="IPR036378">
    <property type="entry name" value="FAS1_dom_sf"/>
</dbReference>
<organism evidence="3 4">
    <name type="scientific">Polyrhizophydium stewartii</name>
    <dbReference type="NCBI Taxonomy" id="2732419"/>
    <lineage>
        <taxon>Eukaryota</taxon>
        <taxon>Fungi</taxon>
        <taxon>Fungi incertae sedis</taxon>
        <taxon>Chytridiomycota</taxon>
        <taxon>Chytridiomycota incertae sedis</taxon>
        <taxon>Chytridiomycetes</taxon>
        <taxon>Rhizophydiales</taxon>
        <taxon>Rhizophydiales incertae sedis</taxon>
        <taxon>Polyrhizophydium</taxon>
    </lineage>
</organism>
<dbReference type="PROSITE" id="PS50213">
    <property type="entry name" value="FAS1"/>
    <property type="match status" value="2"/>
</dbReference>
<dbReference type="EMBL" id="JADGIZ020000001">
    <property type="protein sequence ID" value="KAL2920055.1"/>
    <property type="molecule type" value="Genomic_DNA"/>
</dbReference>
<keyword evidence="1" id="KW-0732">Signal</keyword>
<protein>
    <recommendedName>
        <fullName evidence="2">FAS1 domain-containing protein</fullName>
    </recommendedName>
</protein>
<dbReference type="SMART" id="SM00554">
    <property type="entry name" value="FAS1"/>
    <property type="match status" value="2"/>
</dbReference>
<proteinExistence type="predicted"/>
<evidence type="ECO:0000256" key="1">
    <source>
        <dbReference type="SAM" id="SignalP"/>
    </source>
</evidence>
<feature type="chain" id="PRO_5047523070" description="FAS1 domain-containing protein" evidence="1">
    <location>
        <begin position="20"/>
        <end position="372"/>
    </location>
</feature>